<dbReference type="Proteomes" id="UP000001449">
    <property type="component" value="Chromosome 1"/>
</dbReference>
<dbReference type="Gene3D" id="3.90.79.10">
    <property type="entry name" value="Nucleoside Triphosphate Pyrophosphohydrolase"/>
    <property type="match status" value="1"/>
</dbReference>
<dbReference type="PANTHER" id="PTHR43736:SF5">
    <property type="entry name" value="NUDIX HYDROLASE DOMAIN-CONTAINING PROTEIN"/>
    <property type="match status" value="1"/>
</dbReference>
<dbReference type="InParanoid" id="B8BSI3"/>
<reference evidence="3 4" key="1">
    <citation type="journal article" date="2004" name="Science">
        <title>The genome of the diatom Thalassiosira pseudonana: ecology, evolution, and metabolism.</title>
        <authorList>
            <person name="Armbrust E.V."/>
            <person name="Berges J.A."/>
            <person name="Bowler C."/>
            <person name="Green B.R."/>
            <person name="Martinez D."/>
            <person name="Putnam N.H."/>
            <person name="Zhou S."/>
            <person name="Allen A.E."/>
            <person name="Apt K.E."/>
            <person name="Bechner M."/>
            <person name="Brzezinski M.A."/>
            <person name="Chaal B.K."/>
            <person name="Chiovitti A."/>
            <person name="Davis A.K."/>
            <person name="Demarest M.S."/>
            <person name="Detter J.C."/>
            <person name="Glavina T."/>
            <person name="Goodstein D."/>
            <person name="Hadi M.Z."/>
            <person name="Hellsten U."/>
            <person name="Hildebrand M."/>
            <person name="Jenkins B.D."/>
            <person name="Jurka J."/>
            <person name="Kapitonov V.V."/>
            <person name="Kroger N."/>
            <person name="Lau W.W."/>
            <person name="Lane T.W."/>
            <person name="Larimer F.W."/>
            <person name="Lippmeier J.C."/>
            <person name="Lucas S."/>
            <person name="Medina M."/>
            <person name="Montsant A."/>
            <person name="Obornik M."/>
            <person name="Parker M.S."/>
            <person name="Palenik B."/>
            <person name="Pazour G.J."/>
            <person name="Richardson P.M."/>
            <person name="Rynearson T.A."/>
            <person name="Saito M.A."/>
            <person name="Schwartz D.C."/>
            <person name="Thamatrakoln K."/>
            <person name="Valentin K."/>
            <person name="Vardi A."/>
            <person name="Wilkerson F.P."/>
            <person name="Rokhsar D.S."/>
        </authorList>
    </citation>
    <scope>NUCLEOTIDE SEQUENCE [LARGE SCALE GENOMIC DNA]</scope>
    <source>
        <strain evidence="3 4">CCMP1335</strain>
    </source>
</reference>
<evidence type="ECO:0000259" key="2">
    <source>
        <dbReference type="PROSITE" id="PS51462"/>
    </source>
</evidence>
<dbReference type="STRING" id="35128.B8BSI3"/>
<dbReference type="PROSITE" id="PS00893">
    <property type="entry name" value="NUDIX_BOX"/>
    <property type="match status" value="1"/>
</dbReference>
<evidence type="ECO:0000313" key="3">
    <source>
        <dbReference type="EMBL" id="EED96727.1"/>
    </source>
</evidence>
<dbReference type="KEGG" id="tps:THAPSDRAFT_268143"/>
<reference evidence="3 4" key="2">
    <citation type="journal article" date="2008" name="Nature">
        <title>The Phaeodactylum genome reveals the evolutionary history of diatom genomes.</title>
        <authorList>
            <person name="Bowler C."/>
            <person name="Allen A.E."/>
            <person name="Badger J.H."/>
            <person name="Grimwood J."/>
            <person name="Jabbari K."/>
            <person name="Kuo A."/>
            <person name="Maheswari U."/>
            <person name="Martens C."/>
            <person name="Maumus F."/>
            <person name="Otillar R.P."/>
            <person name="Rayko E."/>
            <person name="Salamov A."/>
            <person name="Vandepoele K."/>
            <person name="Beszteri B."/>
            <person name="Gruber A."/>
            <person name="Heijde M."/>
            <person name="Katinka M."/>
            <person name="Mock T."/>
            <person name="Valentin K."/>
            <person name="Verret F."/>
            <person name="Berges J.A."/>
            <person name="Brownlee C."/>
            <person name="Cadoret J.P."/>
            <person name="Chiovitti A."/>
            <person name="Choi C.J."/>
            <person name="Coesel S."/>
            <person name="De Martino A."/>
            <person name="Detter J.C."/>
            <person name="Durkin C."/>
            <person name="Falciatore A."/>
            <person name="Fournet J."/>
            <person name="Haruta M."/>
            <person name="Huysman M.J."/>
            <person name="Jenkins B.D."/>
            <person name="Jiroutova K."/>
            <person name="Jorgensen R.E."/>
            <person name="Joubert Y."/>
            <person name="Kaplan A."/>
            <person name="Kroger N."/>
            <person name="Kroth P.G."/>
            <person name="La Roche J."/>
            <person name="Lindquist E."/>
            <person name="Lommer M."/>
            <person name="Martin-Jezequel V."/>
            <person name="Lopez P.J."/>
            <person name="Lucas S."/>
            <person name="Mangogna M."/>
            <person name="McGinnis K."/>
            <person name="Medlin L.K."/>
            <person name="Montsant A."/>
            <person name="Oudot-Le Secq M.P."/>
            <person name="Napoli C."/>
            <person name="Obornik M."/>
            <person name="Parker M.S."/>
            <person name="Petit J.L."/>
            <person name="Porcel B.M."/>
            <person name="Poulsen N."/>
            <person name="Robison M."/>
            <person name="Rychlewski L."/>
            <person name="Rynearson T.A."/>
            <person name="Schmutz J."/>
            <person name="Shapiro H."/>
            <person name="Siaut M."/>
            <person name="Stanley M."/>
            <person name="Sussman M.R."/>
            <person name="Taylor A.R."/>
            <person name="Vardi A."/>
            <person name="von Dassow P."/>
            <person name="Vyverman W."/>
            <person name="Willis A."/>
            <person name="Wyrwicz L.S."/>
            <person name="Rokhsar D.S."/>
            <person name="Weissenbach J."/>
            <person name="Armbrust E.V."/>
            <person name="Green B.R."/>
            <person name="Van de Peer Y."/>
            <person name="Grigoriev I.V."/>
        </authorList>
    </citation>
    <scope>NUCLEOTIDE SEQUENCE [LARGE SCALE GENOMIC DNA]</scope>
    <source>
        <strain evidence="3 4">CCMP1335</strain>
    </source>
</reference>
<accession>B8BSI3</accession>
<keyword evidence="4" id="KW-1185">Reference proteome</keyword>
<gene>
    <name evidence="3" type="ORF">THAPSDRAFT_268143</name>
</gene>
<evidence type="ECO:0000313" key="4">
    <source>
        <dbReference type="Proteomes" id="UP000001449"/>
    </source>
</evidence>
<dbReference type="PROSITE" id="PS51462">
    <property type="entry name" value="NUDIX"/>
    <property type="match status" value="1"/>
</dbReference>
<dbReference type="InterPro" id="IPR000086">
    <property type="entry name" value="NUDIX_hydrolase_dom"/>
</dbReference>
<sequence length="191" mass="21058">MCTPSVAIDVVLFSKRKQGDEIDVWAVRRGDTGQLATIGGFVDVGETTENAVQREVAEETGIVIPSRLIQTHGHKRNNQATHSAMKLIGVYSDPRRDNRRSIVSIAYALEFIPSEMTTKDGSNIPKAGDDAKDVVAIPLEEIGSKYTGISWYADHLTILLDFKEQMFQGMEENIPQSGELFKDVARSTCSV</sequence>
<dbReference type="OMA" id="EFIPSEM"/>
<name>B8BSI3_THAPS</name>
<dbReference type="InterPro" id="IPR015797">
    <property type="entry name" value="NUDIX_hydrolase-like_dom_sf"/>
</dbReference>
<dbReference type="InterPro" id="IPR020084">
    <property type="entry name" value="NUDIX_hydrolase_CS"/>
</dbReference>
<evidence type="ECO:0000256" key="1">
    <source>
        <dbReference type="ARBA" id="ARBA00022801"/>
    </source>
</evidence>
<dbReference type="EMBL" id="CM000638">
    <property type="protein sequence ID" value="EED96727.1"/>
    <property type="molecule type" value="Genomic_DNA"/>
</dbReference>
<dbReference type="SUPFAM" id="SSF55811">
    <property type="entry name" value="Nudix"/>
    <property type="match status" value="1"/>
</dbReference>
<proteinExistence type="predicted"/>
<dbReference type="RefSeq" id="XP_002287086.1">
    <property type="nucleotide sequence ID" value="XM_002287050.1"/>
</dbReference>
<organism evidence="3 4">
    <name type="scientific">Thalassiosira pseudonana</name>
    <name type="common">Marine diatom</name>
    <name type="synonym">Cyclotella nana</name>
    <dbReference type="NCBI Taxonomy" id="35128"/>
    <lineage>
        <taxon>Eukaryota</taxon>
        <taxon>Sar</taxon>
        <taxon>Stramenopiles</taxon>
        <taxon>Ochrophyta</taxon>
        <taxon>Bacillariophyta</taxon>
        <taxon>Coscinodiscophyceae</taxon>
        <taxon>Thalassiosirophycidae</taxon>
        <taxon>Thalassiosirales</taxon>
        <taxon>Thalassiosiraceae</taxon>
        <taxon>Thalassiosira</taxon>
    </lineage>
</organism>
<keyword evidence="1" id="KW-0378">Hydrolase</keyword>
<dbReference type="GeneID" id="7445120"/>
<dbReference type="GO" id="GO:0016787">
    <property type="term" value="F:hydrolase activity"/>
    <property type="evidence" value="ECO:0007669"/>
    <property type="project" value="UniProtKB-KW"/>
</dbReference>
<dbReference type="PaxDb" id="35128-Thaps268143"/>
<dbReference type="Pfam" id="PF00293">
    <property type="entry name" value="NUDIX"/>
    <property type="match status" value="1"/>
</dbReference>
<protein>
    <recommendedName>
        <fullName evidence="2">Nudix hydrolase domain-containing protein</fullName>
    </recommendedName>
</protein>
<dbReference type="eggNOG" id="ENOG502S7PM">
    <property type="taxonomic scope" value="Eukaryota"/>
</dbReference>
<feature type="domain" description="Nudix hydrolase" evidence="2">
    <location>
        <begin position="3"/>
        <end position="160"/>
    </location>
</feature>
<dbReference type="PANTHER" id="PTHR43736">
    <property type="entry name" value="ADP-RIBOSE PYROPHOSPHATASE"/>
    <property type="match status" value="1"/>
</dbReference>
<dbReference type="AlphaFoldDB" id="B8BSI3"/>
<dbReference type="HOGENOM" id="CLU_1424146_0_0_1"/>
<dbReference type="CDD" id="cd18873">
    <property type="entry name" value="NUDIX_NadM_like"/>
    <property type="match status" value="1"/>
</dbReference>